<dbReference type="PROSITE" id="PS50929">
    <property type="entry name" value="ABC_TM1F"/>
    <property type="match status" value="1"/>
</dbReference>
<protein>
    <submittedName>
        <fullName evidence="14">ABC transporter ATP-binding protein</fullName>
    </submittedName>
</protein>
<evidence type="ECO:0000256" key="1">
    <source>
        <dbReference type="ARBA" id="ARBA00004651"/>
    </source>
</evidence>
<comment type="subcellular location">
    <subcellularLocation>
        <location evidence="1">Cell membrane</location>
        <topology evidence="1">Multi-pass membrane protein</topology>
    </subcellularLocation>
</comment>
<feature type="transmembrane region" description="Helical" evidence="11">
    <location>
        <begin position="12"/>
        <end position="35"/>
    </location>
</feature>
<evidence type="ECO:0000256" key="4">
    <source>
        <dbReference type="ARBA" id="ARBA00022692"/>
    </source>
</evidence>
<dbReference type="InterPro" id="IPR036640">
    <property type="entry name" value="ABC1_TM_sf"/>
</dbReference>
<dbReference type="PROSITE" id="PS50893">
    <property type="entry name" value="ABC_TRANSPORTER_2"/>
    <property type="match status" value="1"/>
</dbReference>
<feature type="transmembrane region" description="Helical" evidence="11">
    <location>
        <begin position="133"/>
        <end position="150"/>
    </location>
</feature>
<organism evidence="14 15">
    <name type="scientific">Cellulomonas fimi</name>
    <dbReference type="NCBI Taxonomy" id="1708"/>
    <lineage>
        <taxon>Bacteria</taxon>
        <taxon>Bacillati</taxon>
        <taxon>Actinomycetota</taxon>
        <taxon>Actinomycetes</taxon>
        <taxon>Micrococcales</taxon>
        <taxon>Cellulomonadaceae</taxon>
        <taxon>Cellulomonas</taxon>
    </lineage>
</organism>
<keyword evidence="5" id="KW-0547">Nucleotide-binding</keyword>
<dbReference type="GO" id="GO:0016887">
    <property type="term" value="F:ATP hydrolysis activity"/>
    <property type="evidence" value="ECO:0007669"/>
    <property type="project" value="InterPro"/>
</dbReference>
<reference evidence="14 15" key="1">
    <citation type="submission" date="2020-04" db="EMBL/GenBank/DDBJ databases">
        <title>Sequencing and Assembly of C. fimi.</title>
        <authorList>
            <person name="Ramsey A.R."/>
        </authorList>
    </citation>
    <scope>NUCLEOTIDE SEQUENCE [LARGE SCALE GENOMIC DNA]</scope>
    <source>
        <strain evidence="14 15">SB</strain>
    </source>
</reference>
<keyword evidence="15" id="KW-1185">Reference proteome</keyword>
<feature type="domain" description="ABC transporter" evidence="12">
    <location>
        <begin position="337"/>
        <end position="581"/>
    </location>
</feature>
<dbReference type="GO" id="GO:0140359">
    <property type="term" value="F:ABC-type transporter activity"/>
    <property type="evidence" value="ECO:0007669"/>
    <property type="project" value="InterPro"/>
</dbReference>
<dbReference type="InterPro" id="IPR039421">
    <property type="entry name" value="Type_1_exporter"/>
</dbReference>
<evidence type="ECO:0000313" key="15">
    <source>
        <dbReference type="Proteomes" id="UP000562124"/>
    </source>
</evidence>
<dbReference type="GO" id="GO:0005524">
    <property type="term" value="F:ATP binding"/>
    <property type="evidence" value="ECO:0007669"/>
    <property type="project" value="UniProtKB-KW"/>
</dbReference>
<dbReference type="InterPro" id="IPR027417">
    <property type="entry name" value="P-loop_NTPase"/>
</dbReference>
<keyword evidence="3" id="KW-1003">Cell membrane</keyword>
<proteinExistence type="inferred from homology"/>
<feature type="domain" description="ABC transmembrane type-1" evidence="13">
    <location>
        <begin position="13"/>
        <end position="300"/>
    </location>
</feature>
<dbReference type="InterPro" id="IPR017871">
    <property type="entry name" value="ABC_transporter-like_CS"/>
</dbReference>
<dbReference type="AlphaFoldDB" id="A0A7Y0QIB0"/>
<evidence type="ECO:0000313" key="14">
    <source>
        <dbReference type="EMBL" id="NMR20714.1"/>
    </source>
</evidence>
<dbReference type="SUPFAM" id="SSF52540">
    <property type="entry name" value="P-loop containing nucleoside triphosphate hydrolases"/>
    <property type="match status" value="1"/>
</dbReference>
<sequence>MLRGIAAEPRTYVLAIGSSAVFGAATVAVSQVVGAATDRVVVPALDGSWTARDQLPLAGLALAAVALTLGVGVALRRIFAGIAYADLQARHRRQVTRQYLHLPMSWHRRHPTGQLLSNASSDVEAATSVFNPLPYALGVAVMLVVATVSLVRADGWLALAALSVLPLAVVANLVFQRRMSPAITRAQQLRAEVAEIAHESFEAALLVKSLGTHEREGERFTARTHELRDANVRVGRVRAVFDPVIDLLPGLGTLLVLGVGTARVRAGAVETGDVVAAAYLLTLLAVPVRAFGWVLGELPRSLVGHERISRVIDARGELGRGSTPLPATGRDGHGARVELHDVAVRVSSGPGTAELLTGVSIDVPAGRTVALVGPTGAGKTTLVSLLSRLSDPTSGAIRVDGVDVREVAPADLTRRVVLVAQATFLFEDTVRANVTLADDGDPSAPTDDEVWAALRLARVDGVVARLPGGLDARLGERGANLSGGQRQRLALARALVRRPRVLVLDDATSAVDPRIEQEILRGLRAQGPTGSGPTVLLVAYRMSSVLLADEVVHLEGGRVVDRGTHAELLARDRGYRALATAYEQETARRVAEADPGTADDDVAQAAVRDG</sequence>
<keyword evidence="2" id="KW-0813">Transport</keyword>
<evidence type="ECO:0000256" key="5">
    <source>
        <dbReference type="ARBA" id="ARBA00022741"/>
    </source>
</evidence>
<dbReference type="GO" id="GO:0005886">
    <property type="term" value="C:plasma membrane"/>
    <property type="evidence" value="ECO:0007669"/>
    <property type="project" value="UniProtKB-SubCell"/>
</dbReference>
<keyword evidence="8 11" id="KW-0472">Membrane</keyword>
<dbReference type="SMART" id="SM00382">
    <property type="entry name" value="AAA"/>
    <property type="match status" value="1"/>
</dbReference>
<evidence type="ECO:0000256" key="2">
    <source>
        <dbReference type="ARBA" id="ARBA00022448"/>
    </source>
</evidence>
<dbReference type="InterPro" id="IPR011527">
    <property type="entry name" value="ABC1_TM_dom"/>
</dbReference>
<comment type="similarity">
    <text evidence="9">Belongs to the ABC transporter superfamily. Lipid exporter (TC 3.A.1.106) family.</text>
</comment>
<keyword evidence="7 11" id="KW-1133">Transmembrane helix</keyword>
<feature type="region of interest" description="Disordered" evidence="10">
    <location>
        <begin position="588"/>
        <end position="610"/>
    </location>
</feature>
<dbReference type="PANTHER" id="PTHR24221:SF654">
    <property type="entry name" value="ATP-BINDING CASSETTE SUB-FAMILY B MEMBER 6"/>
    <property type="match status" value="1"/>
</dbReference>
<accession>A0A7Y0QIB0</accession>
<comment type="caution">
    <text evidence="14">The sequence shown here is derived from an EMBL/GenBank/DDBJ whole genome shotgun (WGS) entry which is preliminary data.</text>
</comment>
<dbReference type="InterPro" id="IPR003439">
    <property type="entry name" value="ABC_transporter-like_ATP-bd"/>
</dbReference>
<dbReference type="Pfam" id="PF00664">
    <property type="entry name" value="ABC_membrane"/>
    <property type="match status" value="1"/>
</dbReference>
<keyword evidence="4 11" id="KW-0812">Transmembrane</keyword>
<evidence type="ECO:0000256" key="9">
    <source>
        <dbReference type="ARBA" id="ARBA00061644"/>
    </source>
</evidence>
<evidence type="ECO:0000256" key="7">
    <source>
        <dbReference type="ARBA" id="ARBA00022989"/>
    </source>
</evidence>
<dbReference type="EMBL" id="JABCJJ010000016">
    <property type="protein sequence ID" value="NMR20714.1"/>
    <property type="molecule type" value="Genomic_DNA"/>
</dbReference>
<evidence type="ECO:0000259" key="13">
    <source>
        <dbReference type="PROSITE" id="PS50929"/>
    </source>
</evidence>
<dbReference type="Proteomes" id="UP000562124">
    <property type="component" value="Unassembled WGS sequence"/>
</dbReference>
<dbReference type="Pfam" id="PF00005">
    <property type="entry name" value="ABC_tran"/>
    <property type="match status" value="1"/>
</dbReference>
<evidence type="ECO:0000256" key="10">
    <source>
        <dbReference type="SAM" id="MobiDB-lite"/>
    </source>
</evidence>
<dbReference type="InterPro" id="IPR003593">
    <property type="entry name" value="AAA+_ATPase"/>
</dbReference>
<evidence type="ECO:0000256" key="3">
    <source>
        <dbReference type="ARBA" id="ARBA00022475"/>
    </source>
</evidence>
<evidence type="ECO:0000256" key="8">
    <source>
        <dbReference type="ARBA" id="ARBA00023136"/>
    </source>
</evidence>
<evidence type="ECO:0000259" key="12">
    <source>
        <dbReference type="PROSITE" id="PS50893"/>
    </source>
</evidence>
<dbReference type="PANTHER" id="PTHR24221">
    <property type="entry name" value="ATP-BINDING CASSETTE SUB-FAMILY B"/>
    <property type="match status" value="1"/>
</dbReference>
<evidence type="ECO:0000256" key="6">
    <source>
        <dbReference type="ARBA" id="ARBA00022840"/>
    </source>
</evidence>
<dbReference type="Gene3D" id="3.40.50.300">
    <property type="entry name" value="P-loop containing nucleotide triphosphate hydrolases"/>
    <property type="match status" value="1"/>
</dbReference>
<dbReference type="GO" id="GO:0034040">
    <property type="term" value="F:ATPase-coupled lipid transmembrane transporter activity"/>
    <property type="evidence" value="ECO:0007669"/>
    <property type="project" value="TreeGrafter"/>
</dbReference>
<feature type="transmembrane region" description="Helical" evidence="11">
    <location>
        <begin position="156"/>
        <end position="175"/>
    </location>
</feature>
<dbReference type="SUPFAM" id="SSF90123">
    <property type="entry name" value="ABC transporter transmembrane region"/>
    <property type="match status" value="1"/>
</dbReference>
<dbReference type="PROSITE" id="PS00211">
    <property type="entry name" value="ABC_TRANSPORTER_1"/>
    <property type="match status" value="1"/>
</dbReference>
<name>A0A7Y0QIB0_CELFI</name>
<dbReference type="Gene3D" id="1.20.1560.10">
    <property type="entry name" value="ABC transporter type 1, transmembrane domain"/>
    <property type="match status" value="1"/>
</dbReference>
<keyword evidence="6 14" id="KW-0067">ATP-binding</keyword>
<feature type="transmembrane region" description="Helical" evidence="11">
    <location>
        <begin position="55"/>
        <end position="75"/>
    </location>
</feature>
<dbReference type="FunFam" id="3.40.50.300:FF:000299">
    <property type="entry name" value="ABC transporter ATP-binding protein/permease"/>
    <property type="match status" value="1"/>
</dbReference>
<evidence type="ECO:0000256" key="11">
    <source>
        <dbReference type="SAM" id="Phobius"/>
    </source>
</evidence>
<gene>
    <name evidence="14" type="ORF">HIR71_10880</name>
</gene>